<dbReference type="CDD" id="cd03468">
    <property type="entry name" value="PolY_like"/>
    <property type="match status" value="1"/>
</dbReference>
<feature type="domain" description="DNA polymerase Y-family little finger" evidence="10">
    <location>
        <begin position="238"/>
        <end position="344"/>
    </location>
</feature>
<sequence length="512" mass="55597">MQARAASRDAPPPTPRSAEGSAAPGDPPLVVVEKIKGAHVVAALDEAASQAGVSNGMTLSTARAIHPGLAVMEADPAADARALETLADWAERYTPFVGLDGADGLLLDVTGSAHLFGGEAAMLGDMLRRLRRAGYAASGAIAGAVGTARALARHGDRSVVIPPGDEAEAVAALPIEALFLSPDAVTALHRLGLKRIADLADRPRGPLAARFGADLLSRVDRVRGLAEEPVSPRRPLPSCTAERRFAEPIGHEEDVRRSILSLAGDLCAVLERRGEGARRLELVFFRADGAVRRIVVATGRPLRDPAGMARLFREKLDALADPVDPGFGFDVMRLAALMTERQDAAQTGLDRRAEDAEALAELADKLAARFGARRVQRFIPQDTHWPERASLAVPAQRSGLALAEDWSPVLEPDEPPTRPLRLLSRPETIEVLAEIPDGPPIRFRWRRVLHVVRKAEGPERLAPEWWRSATDALTRDYFRVEDEAGRRFWVYREGLWGRETTAPRWFLHGLFG</sequence>
<evidence type="ECO:0000256" key="6">
    <source>
        <dbReference type="ARBA" id="ARBA00025589"/>
    </source>
</evidence>
<evidence type="ECO:0000256" key="2">
    <source>
        <dbReference type="ARBA" id="ARBA00010945"/>
    </source>
</evidence>
<comment type="caution">
    <text evidence="11">The sequence shown here is derived from an EMBL/GenBank/DDBJ whole genome shotgun (WGS) entry which is preliminary data.</text>
</comment>
<dbReference type="PANTHER" id="PTHR35369:SF2">
    <property type="entry name" value="BLR3025 PROTEIN"/>
    <property type="match status" value="1"/>
</dbReference>
<evidence type="ECO:0000256" key="1">
    <source>
        <dbReference type="ARBA" id="ARBA00001946"/>
    </source>
</evidence>
<dbReference type="Gene3D" id="3.30.70.270">
    <property type="match status" value="1"/>
</dbReference>
<comment type="cofactor">
    <cofactor evidence="1">
        <name>Mg(2+)</name>
        <dbReference type="ChEBI" id="CHEBI:18420"/>
    </cofactor>
</comment>
<reference evidence="11" key="1">
    <citation type="journal article" date="2014" name="Int. J. Syst. Evol. Microbiol.">
        <title>Complete genome sequence of Corynebacterium casei LMG S-19264T (=DSM 44701T), isolated from a smear-ripened cheese.</title>
        <authorList>
            <consortium name="US DOE Joint Genome Institute (JGI-PGF)"/>
            <person name="Walter F."/>
            <person name="Albersmeier A."/>
            <person name="Kalinowski J."/>
            <person name="Ruckert C."/>
        </authorList>
    </citation>
    <scope>NUCLEOTIDE SEQUENCE</scope>
    <source>
        <strain evidence="11">CGMCC 1.12214</strain>
    </source>
</reference>
<evidence type="ECO:0000256" key="4">
    <source>
        <dbReference type="ARBA" id="ARBA00012417"/>
    </source>
</evidence>
<accession>A0A917MF37</accession>
<organism evidence="11 12">
    <name type="scientific">Alsobacter metallidurans</name>
    <dbReference type="NCBI Taxonomy" id="340221"/>
    <lineage>
        <taxon>Bacteria</taxon>
        <taxon>Pseudomonadati</taxon>
        <taxon>Pseudomonadota</taxon>
        <taxon>Alphaproteobacteria</taxon>
        <taxon>Hyphomicrobiales</taxon>
        <taxon>Alsobacteraceae</taxon>
        <taxon>Alsobacter</taxon>
    </lineage>
</organism>
<evidence type="ECO:0000259" key="10">
    <source>
        <dbReference type="Pfam" id="PF11799"/>
    </source>
</evidence>
<dbReference type="GO" id="GO:0006281">
    <property type="term" value="P:DNA repair"/>
    <property type="evidence" value="ECO:0007669"/>
    <property type="project" value="InterPro"/>
</dbReference>
<dbReference type="InterPro" id="IPR001126">
    <property type="entry name" value="UmuC"/>
</dbReference>
<comment type="subunit">
    <text evidence="3">Monomer.</text>
</comment>
<dbReference type="AlphaFoldDB" id="A0A917MF37"/>
<evidence type="ECO:0000313" key="11">
    <source>
        <dbReference type="EMBL" id="GGH05868.1"/>
    </source>
</evidence>
<dbReference type="InterPro" id="IPR043502">
    <property type="entry name" value="DNA/RNA_pol_sf"/>
</dbReference>
<dbReference type="Proteomes" id="UP000603912">
    <property type="component" value="Unassembled WGS sequence"/>
</dbReference>
<evidence type="ECO:0000313" key="12">
    <source>
        <dbReference type="Proteomes" id="UP000603912"/>
    </source>
</evidence>
<evidence type="ECO:0000256" key="3">
    <source>
        <dbReference type="ARBA" id="ARBA00011245"/>
    </source>
</evidence>
<dbReference type="PANTHER" id="PTHR35369">
    <property type="entry name" value="BLR3025 PROTEIN-RELATED"/>
    <property type="match status" value="1"/>
</dbReference>
<evidence type="ECO:0000259" key="9">
    <source>
        <dbReference type="Pfam" id="PF00817"/>
    </source>
</evidence>
<dbReference type="GO" id="GO:0003684">
    <property type="term" value="F:damaged DNA binding"/>
    <property type="evidence" value="ECO:0007669"/>
    <property type="project" value="InterPro"/>
</dbReference>
<evidence type="ECO:0000256" key="7">
    <source>
        <dbReference type="ARBA" id="ARBA00049244"/>
    </source>
</evidence>
<feature type="region of interest" description="Disordered" evidence="8">
    <location>
        <begin position="1"/>
        <end position="28"/>
    </location>
</feature>
<dbReference type="Pfam" id="PF11799">
    <property type="entry name" value="IMS_C"/>
    <property type="match status" value="1"/>
</dbReference>
<protein>
    <recommendedName>
        <fullName evidence="4">DNA-directed DNA polymerase</fullName>
        <ecNumber evidence="4">2.7.7.7</ecNumber>
    </recommendedName>
</protein>
<dbReference type="InterPro" id="IPR017961">
    <property type="entry name" value="DNA_pol_Y-fam_little_finger"/>
</dbReference>
<dbReference type="InterPro" id="IPR050356">
    <property type="entry name" value="SulA_CellDiv_inhibitor"/>
</dbReference>
<feature type="domain" description="UmuC" evidence="9">
    <location>
        <begin position="28"/>
        <end position="147"/>
    </location>
</feature>
<dbReference type="SUPFAM" id="SSF56672">
    <property type="entry name" value="DNA/RNA polymerases"/>
    <property type="match status" value="1"/>
</dbReference>
<comment type="catalytic activity">
    <reaction evidence="7">
        <text>DNA(n) + a 2'-deoxyribonucleoside 5'-triphosphate = DNA(n+1) + diphosphate</text>
        <dbReference type="Rhea" id="RHEA:22508"/>
        <dbReference type="Rhea" id="RHEA-COMP:17339"/>
        <dbReference type="Rhea" id="RHEA-COMP:17340"/>
        <dbReference type="ChEBI" id="CHEBI:33019"/>
        <dbReference type="ChEBI" id="CHEBI:61560"/>
        <dbReference type="ChEBI" id="CHEBI:173112"/>
        <dbReference type="EC" id="2.7.7.7"/>
    </reaction>
</comment>
<comment type="similarity">
    <text evidence="2">Belongs to the DNA polymerase type-Y family.</text>
</comment>
<dbReference type="EC" id="2.7.7.7" evidence="4"/>
<name>A0A917MF37_9HYPH</name>
<proteinExistence type="inferred from homology"/>
<evidence type="ECO:0000256" key="8">
    <source>
        <dbReference type="SAM" id="MobiDB-lite"/>
    </source>
</evidence>
<comment type="function">
    <text evidence="6">Poorly processive, error-prone DNA polymerase involved in untargeted mutagenesis. Copies undamaged DNA at stalled replication forks, which arise in vivo from mismatched or misaligned primer ends. These misaligned primers can be extended by PolIV. Exhibits no 3'-5' exonuclease (proofreading) activity. May be involved in translesional synthesis, in conjunction with the beta clamp from PolIII.</text>
</comment>
<evidence type="ECO:0000256" key="5">
    <source>
        <dbReference type="ARBA" id="ARBA00022763"/>
    </source>
</evidence>
<dbReference type="Pfam" id="PF00817">
    <property type="entry name" value="IMS"/>
    <property type="match status" value="1"/>
</dbReference>
<dbReference type="InterPro" id="IPR043128">
    <property type="entry name" value="Rev_trsase/Diguanyl_cyclase"/>
</dbReference>
<gene>
    <name evidence="11" type="ORF">GCM10007036_00030</name>
</gene>
<dbReference type="EMBL" id="BMES01000001">
    <property type="protein sequence ID" value="GGH05868.1"/>
    <property type="molecule type" value="Genomic_DNA"/>
</dbReference>
<keyword evidence="12" id="KW-1185">Reference proteome</keyword>
<reference evidence="11" key="2">
    <citation type="submission" date="2020-09" db="EMBL/GenBank/DDBJ databases">
        <authorList>
            <person name="Sun Q."/>
            <person name="Zhou Y."/>
        </authorList>
    </citation>
    <scope>NUCLEOTIDE SEQUENCE</scope>
    <source>
        <strain evidence="11">CGMCC 1.12214</strain>
    </source>
</reference>
<keyword evidence="5" id="KW-0227">DNA damage</keyword>
<dbReference type="Gene3D" id="3.40.1170.60">
    <property type="match status" value="1"/>
</dbReference>